<evidence type="ECO:0000313" key="2">
    <source>
        <dbReference type="Proteomes" id="UP000063308"/>
    </source>
</evidence>
<dbReference type="RefSeq" id="WP_038975085.1">
    <property type="nucleotide sequence ID" value="NZ_JAFCKD010000145.1"/>
</dbReference>
<evidence type="ECO:0000313" key="1">
    <source>
        <dbReference type="EMBL" id="BAR63449.1"/>
    </source>
</evidence>
<gene>
    <name evidence="1" type="ORF">NK6_c_42</name>
</gene>
<reference evidence="1 2" key="1">
    <citation type="submission" date="2014-11" db="EMBL/GenBank/DDBJ databases">
        <title>Symbiosis island explosion on the genome of extra-slow-growing strains of soybean bradyrhizobia with massive insertion sequences.</title>
        <authorList>
            <person name="Iida T."/>
            <person name="Minamisawa K."/>
        </authorList>
    </citation>
    <scope>NUCLEOTIDE SEQUENCE [LARGE SCALE GENOMIC DNA]</scope>
    <source>
        <strain evidence="1 2">NK6</strain>
        <plasmid evidence="2">pNK6c DNA</plasmid>
    </source>
</reference>
<keyword evidence="1" id="KW-0614">Plasmid</keyword>
<dbReference type="Proteomes" id="UP000063308">
    <property type="component" value="Plasmid pNK6c"/>
</dbReference>
<dbReference type="EMBL" id="AP014687">
    <property type="protein sequence ID" value="BAR63449.1"/>
    <property type="molecule type" value="Genomic_DNA"/>
</dbReference>
<name>A0A0E4FZ44_9BRAD</name>
<protein>
    <submittedName>
        <fullName evidence="1">Uncharacterized protein</fullName>
    </submittedName>
</protein>
<sequence length="109" mass="12063">MTNVRTNSGDLNPLFHPAAHYASPDDVLNDETLSASEKRVILSSWASDMYAVESCPALREIPGMGHAIRLTEILSALRRLDGEDHDPPRPGGATMRLRRPWAAAWRRSA</sequence>
<organism evidence="1 2">
    <name type="scientific">Bradyrhizobium diazoefficiens</name>
    <dbReference type="NCBI Taxonomy" id="1355477"/>
    <lineage>
        <taxon>Bacteria</taxon>
        <taxon>Pseudomonadati</taxon>
        <taxon>Pseudomonadota</taxon>
        <taxon>Alphaproteobacteria</taxon>
        <taxon>Hyphomicrobiales</taxon>
        <taxon>Nitrobacteraceae</taxon>
        <taxon>Bradyrhizobium</taxon>
    </lineage>
</organism>
<geneLocation type="plasmid" evidence="2">
    <name>pNK6c DNA</name>
</geneLocation>
<proteinExistence type="predicted"/>
<dbReference type="AlphaFoldDB" id="A0A0E4FZ44"/>
<accession>A0A0E4FZ44</accession>